<dbReference type="EMBL" id="JBHLWO010000001">
    <property type="protein sequence ID" value="MFC0316809.1"/>
    <property type="molecule type" value="Genomic_DNA"/>
</dbReference>
<evidence type="ECO:0000313" key="2">
    <source>
        <dbReference type="Proteomes" id="UP001589774"/>
    </source>
</evidence>
<accession>A0ABV6HD40</accession>
<sequence length="552" mass="63365">MPEPIKGKRRGTKGWLWVGFALLVFLISALIAEQIIEDKLPKRLQSAISKESEGLYQIHFGYTKVNLWRGQFIAKNIHLIPDTARNGRLKKGGQTTLFELKAKYINVAGFKLLKLLWHKEINASDVIVSQPIIIQYKISSKTEKNGKNIRQQLRAIKNKIVIKKITLSGIQYRTIDMQSKKETWLKNINFHASNIKLGQWAKQQDSTRLGLVESFRFYGKKVIYLSNDELYKLQLARLDISTEKNTLGIDSFSVVPKYTEKQWSKTLKYKRDRYDMFFPKIEASGLDLKRWLDEGCLKMDSLVVNQAIIRVYADKGMREKKTTASNNFPSLAFQRLKVPITINNIYIKNTDVYYKELNPKSGRAGLVFFNNLNAHLQHVSNDSLQLKQNPWIKGSFSTFFLGKPKLTLNIDFNMLDTLGAFHYKGVLDGAPASFYNQLLEPITLARAEKGYVNSVRFNITANRYGANVETEMLYNDLKVAVLDASSGKLEKKGFLSLFINWLAIEANNPSKDGKPPRIARHYYKHPQEKTFFNLMWKALYSGLKVNLGLPEI</sequence>
<keyword evidence="2" id="KW-1185">Reference proteome</keyword>
<evidence type="ECO:0008006" key="3">
    <source>
        <dbReference type="Google" id="ProtNLM"/>
    </source>
</evidence>
<evidence type="ECO:0000313" key="1">
    <source>
        <dbReference type="EMBL" id="MFC0316809.1"/>
    </source>
</evidence>
<proteinExistence type="predicted"/>
<dbReference type="RefSeq" id="WP_130855123.1">
    <property type="nucleotide sequence ID" value="NZ_JBHLWO010000001.1"/>
</dbReference>
<name>A0ABV6HD40_9SPHI</name>
<reference evidence="1 2" key="1">
    <citation type="submission" date="2024-09" db="EMBL/GenBank/DDBJ databases">
        <authorList>
            <person name="Sun Q."/>
            <person name="Mori K."/>
        </authorList>
    </citation>
    <scope>NUCLEOTIDE SEQUENCE [LARGE SCALE GENOMIC DNA]</scope>
    <source>
        <strain evidence="1 2">CCM 7765</strain>
    </source>
</reference>
<gene>
    <name evidence="1" type="ORF">ACFFI0_00765</name>
</gene>
<comment type="caution">
    <text evidence="1">The sequence shown here is derived from an EMBL/GenBank/DDBJ whole genome shotgun (WGS) entry which is preliminary data.</text>
</comment>
<dbReference type="Proteomes" id="UP001589774">
    <property type="component" value="Unassembled WGS sequence"/>
</dbReference>
<organism evidence="1 2">
    <name type="scientific">Olivibacter oleidegradans</name>
    <dbReference type="NCBI Taxonomy" id="760123"/>
    <lineage>
        <taxon>Bacteria</taxon>
        <taxon>Pseudomonadati</taxon>
        <taxon>Bacteroidota</taxon>
        <taxon>Sphingobacteriia</taxon>
        <taxon>Sphingobacteriales</taxon>
        <taxon>Sphingobacteriaceae</taxon>
        <taxon>Olivibacter</taxon>
    </lineage>
</organism>
<protein>
    <recommendedName>
        <fullName evidence="3">DUF748 domain-containing protein</fullName>
    </recommendedName>
</protein>